<feature type="transmembrane region" description="Helical" evidence="2">
    <location>
        <begin position="140"/>
        <end position="158"/>
    </location>
</feature>
<protein>
    <submittedName>
        <fullName evidence="3">Uncharacterized protein</fullName>
    </submittedName>
</protein>
<feature type="coiled-coil region" evidence="1">
    <location>
        <begin position="16"/>
        <end position="52"/>
    </location>
</feature>
<organism evidence="3 4">
    <name type="scientific">Prescottella agglutinans</name>
    <dbReference type="NCBI Taxonomy" id="1644129"/>
    <lineage>
        <taxon>Bacteria</taxon>
        <taxon>Bacillati</taxon>
        <taxon>Actinomycetota</taxon>
        <taxon>Actinomycetes</taxon>
        <taxon>Mycobacteriales</taxon>
        <taxon>Nocardiaceae</taxon>
        <taxon>Prescottella</taxon>
    </lineage>
</organism>
<accession>A0ABT6MLX8</accession>
<evidence type="ECO:0000313" key="3">
    <source>
        <dbReference type="EMBL" id="MDH6285059.1"/>
    </source>
</evidence>
<dbReference type="EMBL" id="JARXVC010000036">
    <property type="protein sequence ID" value="MDH6285059.1"/>
    <property type="molecule type" value="Genomic_DNA"/>
</dbReference>
<comment type="caution">
    <text evidence="3">The sequence shown here is derived from an EMBL/GenBank/DDBJ whole genome shotgun (WGS) entry which is preliminary data.</text>
</comment>
<evidence type="ECO:0000256" key="2">
    <source>
        <dbReference type="SAM" id="Phobius"/>
    </source>
</evidence>
<keyword evidence="2" id="KW-0812">Transmembrane</keyword>
<dbReference type="RefSeq" id="WP_280764211.1">
    <property type="nucleotide sequence ID" value="NZ_JARXVC010000036.1"/>
</dbReference>
<feature type="transmembrane region" description="Helical" evidence="2">
    <location>
        <begin position="67"/>
        <end position="89"/>
    </location>
</feature>
<reference evidence="3 4" key="1">
    <citation type="submission" date="2023-04" db="EMBL/GenBank/DDBJ databases">
        <title>Forest soil microbial communities from Buena Vista Peninsula, Colon Province, Panama.</title>
        <authorList>
            <person name="Bouskill N."/>
        </authorList>
    </citation>
    <scope>NUCLEOTIDE SEQUENCE [LARGE SCALE GENOMIC DNA]</scope>
    <source>
        <strain evidence="3 4">CFH S0262</strain>
    </source>
</reference>
<name>A0ABT6MLX8_9NOCA</name>
<keyword evidence="1" id="KW-0175">Coiled coil</keyword>
<keyword evidence="4" id="KW-1185">Reference proteome</keyword>
<evidence type="ECO:0000256" key="1">
    <source>
        <dbReference type="SAM" id="Coils"/>
    </source>
</evidence>
<dbReference type="Proteomes" id="UP001160334">
    <property type="component" value="Unassembled WGS sequence"/>
</dbReference>
<gene>
    <name evidence="3" type="ORF">M2280_006323</name>
</gene>
<keyword evidence="2" id="KW-1133">Transmembrane helix</keyword>
<keyword evidence="2" id="KW-0472">Membrane</keyword>
<proteinExistence type="predicted"/>
<sequence length="307" mass="33612">MDNDEIARALLQDATLAQATEELHERRASAEAAEIQRRREEERAIVAAAEARSAAAIQRHRRIDTNVLTLGVFSAVVFVIPWLIGHFVLRGRLFSDDPAVVAPEIRAVLPYFWAETVAGWGAVALITGVLLAIRPWRSRIPMAATGVVLLVAGFWLTGTGGSLFDSAEKESVAKLASNPFPFARDYLECGDPFALTVYPPNTSAQPEEVWAVHLAQRAGYQGDGCNRVIVYRGWLQMGYFDLPEGEEFDPSADARWAYSYANGDVIGNQSWIRNHDPAGVWLNARTTSGRTVSTNLVNAGNGGLAFR</sequence>
<feature type="transmembrane region" description="Helical" evidence="2">
    <location>
        <begin position="109"/>
        <end position="133"/>
    </location>
</feature>
<evidence type="ECO:0000313" key="4">
    <source>
        <dbReference type="Proteomes" id="UP001160334"/>
    </source>
</evidence>